<keyword evidence="4 6" id="KW-0472">Membrane</keyword>
<dbReference type="InterPro" id="IPR052250">
    <property type="entry name" value="PDI_TMX3"/>
</dbReference>
<keyword evidence="9" id="KW-1185">Reference proteome</keyword>
<comment type="function">
    <text evidence="5">Probable disulfide isomerase, which participates in the folding of proteins containing disulfide bonds. May act as a dithiol oxidase. Acts as a regulator of endoplasmic reticulum-mitochondria contact sites via its ability to regulate redox signals.</text>
</comment>
<evidence type="ECO:0000256" key="6">
    <source>
        <dbReference type="SAM" id="Phobius"/>
    </source>
</evidence>
<dbReference type="Gene3D" id="3.40.30.10">
    <property type="entry name" value="Glutaredoxin"/>
    <property type="match status" value="2"/>
</dbReference>
<accession>A0A1B0A718</accession>
<evidence type="ECO:0000256" key="4">
    <source>
        <dbReference type="ARBA" id="ARBA00023136"/>
    </source>
</evidence>
<feature type="domain" description="Thioredoxin" evidence="7">
    <location>
        <begin position="21"/>
        <end position="141"/>
    </location>
</feature>
<dbReference type="PRINTS" id="PR00421">
    <property type="entry name" value="THIOREDOXIN"/>
</dbReference>
<evidence type="ECO:0000256" key="3">
    <source>
        <dbReference type="ARBA" id="ARBA00022989"/>
    </source>
</evidence>
<dbReference type="InterPro" id="IPR013766">
    <property type="entry name" value="Thioredoxin_domain"/>
</dbReference>
<dbReference type="FunFam" id="3.40.30.10:FF:000332">
    <property type="entry name" value="Blast:Protein disulfide-isomerase TMX3"/>
    <property type="match status" value="1"/>
</dbReference>
<dbReference type="Pfam" id="PF00085">
    <property type="entry name" value="Thioredoxin"/>
    <property type="match status" value="1"/>
</dbReference>
<evidence type="ECO:0000256" key="2">
    <source>
        <dbReference type="ARBA" id="ARBA00022692"/>
    </source>
</evidence>
<keyword evidence="3 6" id="KW-1133">Transmembrane helix</keyword>
<evidence type="ECO:0000256" key="1">
    <source>
        <dbReference type="ARBA" id="ARBA00004389"/>
    </source>
</evidence>
<dbReference type="Proteomes" id="UP000092445">
    <property type="component" value="Unassembled WGS sequence"/>
</dbReference>
<keyword evidence="2 6" id="KW-0812">Transmembrane</keyword>
<dbReference type="VEuPathDB" id="VectorBase:GPAI036271"/>
<evidence type="ECO:0000256" key="5">
    <source>
        <dbReference type="ARBA" id="ARBA00045246"/>
    </source>
</evidence>
<dbReference type="AlphaFoldDB" id="A0A1B0A718"/>
<protein>
    <recommendedName>
        <fullName evidence="7">Thioredoxin domain-containing protein</fullName>
    </recommendedName>
</protein>
<reference evidence="8" key="2">
    <citation type="submission" date="2020-05" db="UniProtKB">
        <authorList>
            <consortium name="EnsemblMetazoa"/>
        </authorList>
    </citation>
    <scope>IDENTIFICATION</scope>
    <source>
        <strain evidence="8">IAEA</strain>
    </source>
</reference>
<dbReference type="InterPro" id="IPR017937">
    <property type="entry name" value="Thioredoxin_CS"/>
</dbReference>
<reference evidence="9" key="1">
    <citation type="submission" date="2014-03" db="EMBL/GenBank/DDBJ databases">
        <authorList>
            <person name="Aksoy S."/>
            <person name="Warren W."/>
            <person name="Wilson R.K."/>
        </authorList>
    </citation>
    <scope>NUCLEOTIDE SEQUENCE [LARGE SCALE GENOMIC DNA]</scope>
    <source>
        <strain evidence="9">IAEA</strain>
    </source>
</reference>
<dbReference type="EnsemblMetazoa" id="GPAI036271-RA">
    <property type="protein sequence ID" value="GPAI036271-PA"/>
    <property type="gene ID" value="GPAI036271"/>
</dbReference>
<evidence type="ECO:0000313" key="8">
    <source>
        <dbReference type="EnsemblMetazoa" id="GPAI036271-PA"/>
    </source>
</evidence>
<organism evidence="8 9">
    <name type="scientific">Glossina pallidipes</name>
    <name type="common">Tsetse fly</name>
    <dbReference type="NCBI Taxonomy" id="7398"/>
    <lineage>
        <taxon>Eukaryota</taxon>
        <taxon>Metazoa</taxon>
        <taxon>Ecdysozoa</taxon>
        <taxon>Arthropoda</taxon>
        <taxon>Hexapoda</taxon>
        <taxon>Insecta</taxon>
        <taxon>Pterygota</taxon>
        <taxon>Neoptera</taxon>
        <taxon>Endopterygota</taxon>
        <taxon>Diptera</taxon>
        <taxon>Brachycera</taxon>
        <taxon>Muscomorpha</taxon>
        <taxon>Hippoboscoidea</taxon>
        <taxon>Glossinidae</taxon>
        <taxon>Glossina</taxon>
    </lineage>
</organism>
<dbReference type="InterPro" id="IPR036249">
    <property type="entry name" value="Thioredoxin-like_sf"/>
</dbReference>
<proteinExistence type="predicted"/>
<sequence>MKTPKMFWHYSQLRAFLTVFIVLVSASTLFAWRRADSSRVLELTERFIDVRHEGQWLVMFYAPWCGYCKRTEPIFGLVAQALHATNVRVGRLDCTKYPAAAREFKIRSYPTIMFIKGNMEFTYHGDRSRDELVDYALRMSGPPVQLVTRTESVDMLKGSHTIFFMFVGLQEGIVWDTYYAAAENYQEHGFFYATTEDIAAHHFDFEHPPAVIVYKEEQHHFYPCAHRAHEMDPLEVNETIHHWVNVERFVSFPKITRFNIHQLLKTKKNLVVAVVEEDKLNQVATHELEFRDMVEGVIRKHRERYHEKFQFGWIGDPSIAHSIIMDQLPTPHLIVINSTTQHHYLPDDDPLQMTPQALHMFLEAIHNENAIALGGDTYLVRVNRALFELKKSLIEMWRGNPVLTTVIFGLPLGFLSLILYSIFCGDCMVIEDEDEDDHEKKE</sequence>
<dbReference type="PROSITE" id="PS51352">
    <property type="entry name" value="THIOREDOXIN_2"/>
    <property type="match status" value="1"/>
</dbReference>
<evidence type="ECO:0000259" key="7">
    <source>
        <dbReference type="PROSITE" id="PS51352"/>
    </source>
</evidence>
<evidence type="ECO:0000313" key="9">
    <source>
        <dbReference type="Proteomes" id="UP000092445"/>
    </source>
</evidence>
<dbReference type="SUPFAM" id="SSF52833">
    <property type="entry name" value="Thioredoxin-like"/>
    <property type="match status" value="1"/>
</dbReference>
<dbReference type="PROSITE" id="PS00194">
    <property type="entry name" value="THIOREDOXIN_1"/>
    <property type="match status" value="1"/>
</dbReference>
<comment type="subcellular location">
    <subcellularLocation>
        <location evidence="1">Endoplasmic reticulum membrane</location>
        <topology evidence="1">Single-pass membrane protein</topology>
    </subcellularLocation>
</comment>
<dbReference type="PANTHER" id="PTHR46426:SF1">
    <property type="entry name" value="PROTEIN DISULFIDE-ISOMERASE TMX3"/>
    <property type="match status" value="1"/>
</dbReference>
<name>A0A1B0A718_GLOPL</name>
<dbReference type="GO" id="GO:0005789">
    <property type="term" value="C:endoplasmic reticulum membrane"/>
    <property type="evidence" value="ECO:0007669"/>
    <property type="project" value="UniProtKB-SubCell"/>
</dbReference>
<feature type="transmembrane region" description="Helical" evidence="6">
    <location>
        <begin position="402"/>
        <end position="423"/>
    </location>
</feature>
<dbReference type="STRING" id="7398.A0A1B0A718"/>
<dbReference type="PANTHER" id="PTHR46426">
    <property type="entry name" value="PROTEIN DISULFIDE-ISOMERASE TMX3"/>
    <property type="match status" value="1"/>
</dbReference>
<dbReference type="Pfam" id="PF13848">
    <property type="entry name" value="Thioredoxin_6"/>
    <property type="match status" value="1"/>
</dbReference>